<evidence type="ECO:0008006" key="5">
    <source>
        <dbReference type="Google" id="ProtNLM"/>
    </source>
</evidence>
<keyword evidence="1" id="KW-0472">Membrane</keyword>
<dbReference type="Proteomes" id="UP000708208">
    <property type="component" value="Unassembled WGS sequence"/>
</dbReference>
<feature type="signal peptide" evidence="2">
    <location>
        <begin position="1"/>
        <end position="20"/>
    </location>
</feature>
<evidence type="ECO:0000256" key="1">
    <source>
        <dbReference type="SAM" id="Phobius"/>
    </source>
</evidence>
<evidence type="ECO:0000313" key="3">
    <source>
        <dbReference type="EMBL" id="CAG7731960.1"/>
    </source>
</evidence>
<feature type="chain" id="PRO_5035310000" description="NADH-plastoquinone oxidoreductase subunit 6" evidence="2">
    <location>
        <begin position="21"/>
        <end position="212"/>
    </location>
</feature>
<dbReference type="EMBL" id="CAJVCH010222230">
    <property type="protein sequence ID" value="CAG7731960.1"/>
    <property type="molecule type" value="Genomic_DNA"/>
</dbReference>
<dbReference type="AlphaFoldDB" id="A0A8J2P4Y0"/>
<protein>
    <recommendedName>
        <fullName evidence="5">NADH-plastoquinone oxidoreductase subunit 6</fullName>
    </recommendedName>
</protein>
<reference evidence="3" key="1">
    <citation type="submission" date="2021-06" db="EMBL/GenBank/DDBJ databases">
        <authorList>
            <person name="Hodson N. C."/>
            <person name="Mongue J. A."/>
            <person name="Jaron S. K."/>
        </authorList>
    </citation>
    <scope>NUCLEOTIDE SEQUENCE</scope>
</reference>
<accession>A0A8J2P4Y0</accession>
<evidence type="ECO:0000313" key="4">
    <source>
        <dbReference type="Proteomes" id="UP000708208"/>
    </source>
</evidence>
<sequence>MIQIAGSLLVGVTIVTVSETGLPETNVTVKEPTNVTVEDFILEEKLNKSGSPGRTTRSIVIALELPSELDKANITYQIQNAKRILENLEPALQFAASMALVVGLIQILVASVFILSTFKKDSCHYSKYWNSHYFLLGTLLLICFVVLWSVNESHSNVEDELIKLSEVMSSISKVGVTSDYVKNKYLFYFSITADAGLLYVIGFLTMCCLVEL</sequence>
<evidence type="ECO:0000256" key="2">
    <source>
        <dbReference type="SAM" id="SignalP"/>
    </source>
</evidence>
<name>A0A8J2P4Y0_9HEXA</name>
<feature type="transmembrane region" description="Helical" evidence="1">
    <location>
        <begin position="185"/>
        <end position="210"/>
    </location>
</feature>
<keyword evidence="1" id="KW-0812">Transmembrane</keyword>
<keyword evidence="2" id="KW-0732">Signal</keyword>
<feature type="transmembrane region" description="Helical" evidence="1">
    <location>
        <begin position="94"/>
        <end position="118"/>
    </location>
</feature>
<keyword evidence="4" id="KW-1185">Reference proteome</keyword>
<comment type="caution">
    <text evidence="3">The sequence shown here is derived from an EMBL/GenBank/DDBJ whole genome shotgun (WGS) entry which is preliminary data.</text>
</comment>
<keyword evidence="1" id="KW-1133">Transmembrane helix</keyword>
<gene>
    <name evidence="3" type="ORF">AFUS01_LOCUS20509</name>
</gene>
<feature type="transmembrane region" description="Helical" evidence="1">
    <location>
        <begin position="130"/>
        <end position="150"/>
    </location>
</feature>
<organism evidence="3 4">
    <name type="scientific">Allacma fusca</name>
    <dbReference type="NCBI Taxonomy" id="39272"/>
    <lineage>
        <taxon>Eukaryota</taxon>
        <taxon>Metazoa</taxon>
        <taxon>Ecdysozoa</taxon>
        <taxon>Arthropoda</taxon>
        <taxon>Hexapoda</taxon>
        <taxon>Collembola</taxon>
        <taxon>Symphypleona</taxon>
        <taxon>Sminthuridae</taxon>
        <taxon>Allacma</taxon>
    </lineage>
</organism>
<proteinExistence type="predicted"/>